<organism evidence="2 3">
    <name type="scientific">Akkermansia massiliensis</name>
    <dbReference type="NCBI Taxonomy" id="2927224"/>
    <lineage>
        <taxon>Bacteria</taxon>
        <taxon>Pseudomonadati</taxon>
        <taxon>Verrucomicrobiota</taxon>
        <taxon>Verrucomicrobiia</taxon>
        <taxon>Verrucomicrobiales</taxon>
        <taxon>Akkermansiaceae</taxon>
        <taxon>Akkermansia</taxon>
    </lineage>
</organism>
<proteinExistence type="predicted"/>
<evidence type="ECO:0000313" key="2">
    <source>
        <dbReference type="EMBL" id="QHV64222.1"/>
    </source>
</evidence>
<evidence type="ECO:0000313" key="3">
    <source>
        <dbReference type="Proteomes" id="UP000642553"/>
    </source>
</evidence>
<feature type="region of interest" description="Disordered" evidence="1">
    <location>
        <begin position="314"/>
        <end position="339"/>
    </location>
</feature>
<name>A0AAE7BGS6_9BACT</name>
<gene>
    <name evidence="2" type="ORF">DMI76_13015</name>
</gene>
<evidence type="ECO:0008006" key="4">
    <source>
        <dbReference type="Google" id="ProtNLM"/>
    </source>
</evidence>
<accession>A0AAE7BGS6</accession>
<dbReference type="Proteomes" id="UP000642553">
    <property type="component" value="Chromosome"/>
</dbReference>
<dbReference type="RefSeq" id="WP_102721457.1">
    <property type="nucleotide sequence ID" value="NZ_CP029701.1"/>
</dbReference>
<evidence type="ECO:0000256" key="1">
    <source>
        <dbReference type="SAM" id="MobiDB-lite"/>
    </source>
</evidence>
<reference evidence="2" key="1">
    <citation type="submission" date="2018-05" db="EMBL/GenBank/DDBJ databases">
        <title>Complete genome sequnece of Akkermansia muciniphila EB-AMDK-40.</title>
        <authorList>
            <person name="Nam Y.-D."/>
            <person name="Chung W.-H."/>
            <person name="Park Y.S."/>
            <person name="Kang J."/>
        </authorList>
    </citation>
    <scope>NUCLEOTIDE SEQUENCE</scope>
    <source>
        <strain evidence="2">EB-AMDK-40</strain>
    </source>
</reference>
<dbReference type="AlphaFoldDB" id="A0AAE7BGS6"/>
<sequence length="339" mass="36263">MTIANKGNKPFEMKDLFPVTSMTDQKPSMHMTENTNSIAGLGWRTVASKSLAEVKEVFAPLDRYTTDFTDEIVAFGPGRAVTLTIEIAKEVGEAIKDADDWDVSAVETEPVNIVCHRYSRPFLVTSYDMAAGSRLEGKLKKAVEAVVKSVVKDLHVQIKAANPQVISGLTLASFTPEYVATELSGMIIPEVSALTVNPTYHAKLTPYNADSLKLETGVYGIGGIYKATGLEALSDDKKTIGYMGYENAIGIISRQPLIPTENGAIFVSELGSIGGVKLYLKQWYKPGMEGIMHSVEAAVGTVVAMPGNLRLLSTATTSDPAPVSAPVSGSGEGEEDPVE</sequence>
<protein>
    <recommendedName>
        <fullName evidence="4">Major capsid protein</fullName>
    </recommendedName>
</protein>
<dbReference type="EMBL" id="CP029701">
    <property type="protein sequence ID" value="QHV64222.1"/>
    <property type="molecule type" value="Genomic_DNA"/>
</dbReference>